<organism evidence="1 2">
    <name type="scientific">Azohydromonas caseinilytica</name>
    <dbReference type="NCBI Taxonomy" id="2728836"/>
    <lineage>
        <taxon>Bacteria</taxon>
        <taxon>Pseudomonadati</taxon>
        <taxon>Pseudomonadota</taxon>
        <taxon>Betaproteobacteria</taxon>
        <taxon>Burkholderiales</taxon>
        <taxon>Sphaerotilaceae</taxon>
        <taxon>Azohydromonas</taxon>
    </lineage>
</organism>
<comment type="caution">
    <text evidence="1">The sequence shown here is derived from an EMBL/GenBank/DDBJ whole genome shotgun (WGS) entry which is preliminary data.</text>
</comment>
<proteinExistence type="predicted"/>
<sequence length="202" mass="21720">MNEEAQTVLGALRAATAAQHGAIERLLRLEPATLERGHYVRVLAGFGAFVPCWEARVRERLPARLLGWFDERSRWPHLRRDLGTLGLAASADAPDAACAPALPDLPAVFGSMYVLEGSALGGQLIARALRERWALGPDNGAAYFNGWGARTGALWADFRRRLAQEVEAGGAAQRSACAAAVATFEALNRTFERVLADGRVAA</sequence>
<dbReference type="GO" id="GO:0004392">
    <property type="term" value="F:heme oxygenase (decyclizing) activity"/>
    <property type="evidence" value="ECO:0007669"/>
    <property type="project" value="InterPro"/>
</dbReference>
<evidence type="ECO:0000313" key="2">
    <source>
        <dbReference type="Proteomes" id="UP000574067"/>
    </source>
</evidence>
<dbReference type="Proteomes" id="UP000574067">
    <property type="component" value="Unassembled WGS sequence"/>
</dbReference>
<dbReference type="CDD" id="cd19166">
    <property type="entry name" value="HemeO-bac"/>
    <property type="match status" value="1"/>
</dbReference>
<dbReference type="SUPFAM" id="SSF48613">
    <property type="entry name" value="Heme oxygenase-like"/>
    <property type="match status" value="1"/>
</dbReference>
<dbReference type="Gene3D" id="1.20.910.10">
    <property type="entry name" value="Heme oxygenase-like"/>
    <property type="match status" value="1"/>
</dbReference>
<dbReference type="EMBL" id="JABBFW010000007">
    <property type="protein sequence ID" value="NML15646.1"/>
    <property type="molecule type" value="Genomic_DNA"/>
</dbReference>
<gene>
    <name evidence="1" type="ORF">HHL10_11765</name>
</gene>
<dbReference type="GO" id="GO:0006788">
    <property type="term" value="P:heme oxidation"/>
    <property type="evidence" value="ECO:0007669"/>
    <property type="project" value="InterPro"/>
</dbReference>
<dbReference type="InterPro" id="IPR016084">
    <property type="entry name" value="Haem_Oase-like_multi-hlx"/>
</dbReference>
<dbReference type="RefSeq" id="WP_169160558.1">
    <property type="nucleotide sequence ID" value="NZ_JABBFW010000007.1"/>
</dbReference>
<dbReference type="InterPro" id="IPR016053">
    <property type="entry name" value="Haem_Oase-like"/>
</dbReference>
<dbReference type="Pfam" id="PF01126">
    <property type="entry name" value="Heme_oxygenase"/>
    <property type="match status" value="1"/>
</dbReference>
<dbReference type="AlphaFoldDB" id="A0A848F9W9"/>
<accession>A0A848F9W9</accession>
<name>A0A848F9W9_9BURK</name>
<keyword evidence="2" id="KW-1185">Reference proteome</keyword>
<evidence type="ECO:0000313" key="1">
    <source>
        <dbReference type="EMBL" id="NML15646.1"/>
    </source>
</evidence>
<protein>
    <submittedName>
        <fullName evidence="1">Biliverdin-producing heme oxygenase</fullName>
    </submittedName>
</protein>
<reference evidence="1 2" key="1">
    <citation type="submission" date="2020-04" db="EMBL/GenBank/DDBJ databases">
        <title>Azohydromonas sp. isolated from soil.</title>
        <authorList>
            <person name="Dahal R.H."/>
        </authorList>
    </citation>
    <scope>NUCLEOTIDE SEQUENCE [LARGE SCALE GENOMIC DNA]</scope>
    <source>
        <strain evidence="1 2">G-1-1-14</strain>
    </source>
</reference>